<comment type="caution">
    <text evidence="3">The sequence shown here is derived from an EMBL/GenBank/DDBJ whole genome shotgun (WGS) entry which is preliminary data.</text>
</comment>
<evidence type="ECO:0000313" key="4">
    <source>
        <dbReference type="Proteomes" id="UP001148312"/>
    </source>
</evidence>
<feature type="compositionally biased region" description="Low complexity" evidence="1">
    <location>
        <begin position="377"/>
        <end position="386"/>
    </location>
</feature>
<feature type="region of interest" description="Disordered" evidence="1">
    <location>
        <begin position="106"/>
        <end position="244"/>
    </location>
</feature>
<feature type="domain" description="UBX" evidence="2">
    <location>
        <begin position="246"/>
        <end position="322"/>
    </location>
</feature>
<feature type="compositionally biased region" description="Pro residues" evidence="1">
    <location>
        <begin position="133"/>
        <end position="149"/>
    </location>
</feature>
<dbReference type="PANTHER" id="PTHR46424:SF1">
    <property type="entry name" value="UBX DOMAIN-CONTAINING PROTEIN 4"/>
    <property type="match status" value="1"/>
</dbReference>
<evidence type="ECO:0000259" key="2">
    <source>
        <dbReference type="PROSITE" id="PS50033"/>
    </source>
</evidence>
<feature type="compositionally biased region" description="Basic and acidic residues" evidence="1">
    <location>
        <begin position="402"/>
        <end position="413"/>
    </location>
</feature>
<dbReference type="PROSITE" id="PS50033">
    <property type="entry name" value="UBX"/>
    <property type="match status" value="1"/>
</dbReference>
<dbReference type="RefSeq" id="XP_056786130.1">
    <property type="nucleotide sequence ID" value="XM_056938753.1"/>
</dbReference>
<reference evidence="3" key="1">
    <citation type="submission" date="2022-12" db="EMBL/GenBank/DDBJ databases">
        <authorList>
            <person name="Petersen C."/>
        </authorList>
    </citation>
    <scope>NUCLEOTIDE SEQUENCE</scope>
    <source>
        <strain evidence="3">IBT 30728</strain>
    </source>
</reference>
<dbReference type="GO" id="GO:0036503">
    <property type="term" value="P:ERAD pathway"/>
    <property type="evidence" value="ECO:0007669"/>
    <property type="project" value="TreeGrafter"/>
</dbReference>
<feature type="region of interest" description="Disordered" evidence="1">
    <location>
        <begin position="373"/>
        <end position="433"/>
    </location>
</feature>
<evidence type="ECO:0000313" key="3">
    <source>
        <dbReference type="EMBL" id="KAJ5469540.1"/>
    </source>
</evidence>
<reference evidence="3" key="2">
    <citation type="journal article" date="2023" name="IMA Fungus">
        <title>Comparative genomic study of the Penicillium genus elucidates a diverse pangenome and 15 lateral gene transfer events.</title>
        <authorList>
            <person name="Petersen C."/>
            <person name="Sorensen T."/>
            <person name="Nielsen M.R."/>
            <person name="Sondergaard T.E."/>
            <person name="Sorensen J.L."/>
            <person name="Fitzpatrick D.A."/>
            <person name="Frisvad J.C."/>
            <person name="Nielsen K.L."/>
        </authorList>
    </citation>
    <scope>NUCLEOTIDE SEQUENCE</scope>
    <source>
        <strain evidence="3">IBT 30728</strain>
    </source>
</reference>
<sequence>MATFFEGSLQDGIAQAVHDASLSSTWENEYFADGEVAQALRDGSVLLRLTAGSQEAGFLSSFCPVAEFPAVIVIKNGKLEEYLLPGISKEAFRDRITAVLSGRKLSEPTTSLAQEQQQRQAAANTHSSVATPSPIPPAPAAVTQSPPPSSAISSRGSHPPESQSAKTSGTQQAKQPEPKSTKPKPQSAKQAKQEKLPSPTRHTRSTSTTSAHTRKGSVVKAASASASEPKPNPQHSAPRGPPSEYRLQVRLFDGRSIRSSFTPTQTIRNDVRPWLDQQMDGDKRPYNLKHVLTPLPSRTLSTSEESQALRDLGLGSTANLVMIPVASYTEAYASAATSLPARGISAVSNMVYTVASSAMNFAGSFIGYGSGATEANPPASSASPAAVEHTPRSRTTGPNIRTLHDQRNSRDDSQFYNGNQLNFEPRASERKDD</sequence>
<dbReference type="PANTHER" id="PTHR46424">
    <property type="entry name" value="UBX DOMAIN-CONTAINING PROTEIN 4"/>
    <property type="match status" value="1"/>
</dbReference>
<dbReference type="GeneID" id="81629003"/>
<dbReference type="Pfam" id="PF23187">
    <property type="entry name" value="UBX7_N"/>
    <property type="match status" value="1"/>
</dbReference>
<feature type="compositionally biased region" description="Low complexity" evidence="1">
    <location>
        <begin position="218"/>
        <end position="227"/>
    </location>
</feature>
<gene>
    <name evidence="3" type="ORF">N7539_009158</name>
</gene>
<evidence type="ECO:0000256" key="1">
    <source>
        <dbReference type="SAM" id="MobiDB-lite"/>
    </source>
</evidence>
<organism evidence="3 4">
    <name type="scientific">Penicillium diatomitis</name>
    <dbReference type="NCBI Taxonomy" id="2819901"/>
    <lineage>
        <taxon>Eukaryota</taxon>
        <taxon>Fungi</taxon>
        <taxon>Dikarya</taxon>
        <taxon>Ascomycota</taxon>
        <taxon>Pezizomycotina</taxon>
        <taxon>Eurotiomycetes</taxon>
        <taxon>Eurotiomycetidae</taxon>
        <taxon>Eurotiales</taxon>
        <taxon>Aspergillaceae</taxon>
        <taxon>Penicillium</taxon>
    </lineage>
</organism>
<dbReference type="SUPFAM" id="SSF54236">
    <property type="entry name" value="Ubiquitin-like"/>
    <property type="match status" value="1"/>
</dbReference>
<name>A0A9W9WL95_9EURO</name>
<feature type="compositionally biased region" description="Polar residues" evidence="1">
    <location>
        <begin position="150"/>
        <end position="174"/>
    </location>
</feature>
<dbReference type="AlphaFoldDB" id="A0A9W9WL95"/>
<proteinExistence type="predicted"/>
<dbReference type="SMART" id="SM00166">
    <property type="entry name" value="UBX"/>
    <property type="match status" value="1"/>
</dbReference>
<dbReference type="Pfam" id="PF00789">
    <property type="entry name" value="UBX"/>
    <property type="match status" value="1"/>
</dbReference>
<dbReference type="Proteomes" id="UP001148312">
    <property type="component" value="Unassembled WGS sequence"/>
</dbReference>
<keyword evidence="4" id="KW-1185">Reference proteome</keyword>
<dbReference type="InterPro" id="IPR001012">
    <property type="entry name" value="UBX_dom"/>
</dbReference>
<accession>A0A9W9WL95</accession>
<dbReference type="EMBL" id="JAPWDQ010000015">
    <property type="protein sequence ID" value="KAJ5469540.1"/>
    <property type="molecule type" value="Genomic_DNA"/>
</dbReference>
<dbReference type="InterPro" id="IPR029071">
    <property type="entry name" value="Ubiquitin-like_domsf"/>
</dbReference>
<dbReference type="GO" id="GO:0005783">
    <property type="term" value="C:endoplasmic reticulum"/>
    <property type="evidence" value="ECO:0007669"/>
    <property type="project" value="TreeGrafter"/>
</dbReference>
<feature type="compositionally biased region" description="Low complexity" evidence="1">
    <location>
        <begin position="113"/>
        <end position="132"/>
    </location>
</feature>
<dbReference type="Gene3D" id="3.10.20.90">
    <property type="entry name" value="Phosphatidylinositol 3-kinase Catalytic Subunit, Chain A, domain 1"/>
    <property type="match status" value="1"/>
</dbReference>
<dbReference type="CDD" id="cd01767">
    <property type="entry name" value="UBX"/>
    <property type="match status" value="1"/>
</dbReference>
<protein>
    <recommendedName>
        <fullName evidence="2">UBX domain-containing protein</fullName>
    </recommendedName>
</protein>